<dbReference type="Gramene" id="MELO3C029560.2.1">
    <property type="protein sequence ID" value="MELO3C029560.2.1"/>
    <property type="gene ID" value="MELO3C029560.2"/>
</dbReference>
<proteinExistence type="predicted"/>
<reference evidence="1" key="1">
    <citation type="submission" date="2023-03" db="UniProtKB">
        <authorList>
            <consortium name="EnsemblPlants"/>
        </authorList>
    </citation>
    <scope>IDENTIFICATION</scope>
</reference>
<accession>A0A9I9E6W9</accession>
<dbReference type="EnsemblPlants" id="MELO3C029560.2.1">
    <property type="protein sequence ID" value="MELO3C029560.2.1"/>
    <property type="gene ID" value="MELO3C029560.2"/>
</dbReference>
<dbReference type="AlphaFoldDB" id="A0A9I9E6W9"/>
<organism evidence="1">
    <name type="scientific">Cucumis melo</name>
    <name type="common">Muskmelon</name>
    <dbReference type="NCBI Taxonomy" id="3656"/>
    <lineage>
        <taxon>Eukaryota</taxon>
        <taxon>Viridiplantae</taxon>
        <taxon>Streptophyta</taxon>
        <taxon>Embryophyta</taxon>
        <taxon>Tracheophyta</taxon>
        <taxon>Spermatophyta</taxon>
        <taxon>Magnoliopsida</taxon>
        <taxon>eudicotyledons</taxon>
        <taxon>Gunneridae</taxon>
        <taxon>Pentapetalae</taxon>
        <taxon>rosids</taxon>
        <taxon>fabids</taxon>
        <taxon>Cucurbitales</taxon>
        <taxon>Cucurbitaceae</taxon>
        <taxon>Benincaseae</taxon>
        <taxon>Cucumis</taxon>
    </lineage>
</organism>
<protein>
    <submittedName>
        <fullName evidence="1">Uncharacterized protein</fullName>
    </submittedName>
</protein>
<sequence length="52" mass="5462">MDAACSVVSTNDVILNRSCTDMGVGVSYVNGLNPSLEQGAPPSHWLEKDLGL</sequence>
<name>A0A9I9E6W9_CUCME</name>
<evidence type="ECO:0000313" key="1">
    <source>
        <dbReference type="EnsemblPlants" id="MELO3C029560.2.1"/>
    </source>
</evidence>